<dbReference type="Pfam" id="PF12833">
    <property type="entry name" value="HTH_18"/>
    <property type="match status" value="1"/>
</dbReference>
<evidence type="ECO:0000259" key="4">
    <source>
        <dbReference type="PROSITE" id="PS01124"/>
    </source>
</evidence>
<reference evidence="5" key="1">
    <citation type="submission" date="2021-05" db="EMBL/GenBank/DDBJ databases">
        <authorList>
            <person name="Pietrasiak N."/>
            <person name="Ward R."/>
            <person name="Stajich J.E."/>
            <person name="Kurbessoian T."/>
        </authorList>
    </citation>
    <scope>NUCLEOTIDE SEQUENCE</scope>
    <source>
        <strain evidence="5">UHER 2000/2452</strain>
    </source>
</reference>
<evidence type="ECO:0000256" key="1">
    <source>
        <dbReference type="ARBA" id="ARBA00023015"/>
    </source>
</evidence>
<dbReference type="PANTHER" id="PTHR46796">
    <property type="entry name" value="HTH-TYPE TRANSCRIPTIONAL ACTIVATOR RHAS-RELATED"/>
    <property type="match status" value="1"/>
</dbReference>
<evidence type="ECO:0000256" key="2">
    <source>
        <dbReference type="ARBA" id="ARBA00023125"/>
    </source>
</evidence>
<dbReference type="PROSITE" id="PS01124">
    <property type="entry name" value="HTH_ARAC_FAMILY_2"/>
    <property type="match status" value="1"/>
</dbReference>
<keyword evidence="2" id="KW-0238">DNA-binding</keyword>
<evidence type="ECO:0000256" key="3">
    <source>
        <dbReference type="ARBA" id="ARBA00023163"/>
    </source>
</evidence>
<feature type="domain" description="HTH araC/xylS-type" evidence="4">
    <location>
        <begin position="201"/>
        <end position="298"/>
    </location>
</feature>
<dbReference type="EMBL" id="JAHHHD010000072">
    <property type="protein sequence ID" value="MBW4662390.1"/>
    <property type="molecule type" value="Genomic_DNA"/>
</dbReference>
<evidence type="ECO:0000313" key="5">
    <source>
        <dbReference type="EMBL" id="MBW4662390.1"/>
    </source>
</evidence>
<proteinExistence type="predicted"/>
<comment type="caution">
    <text evidence="5">The sequence shown here is derived from an EMBL/GenBank/DDBJ whole genome shotgun (WGS) entry which is preliminary data.</text>
</comment>
<protein>
    <submittedName>
        <fullName evidence="5">AraC family transcriptional regulator</fullName>
    </submittedName>
</protein>
<organism evidence="5 6">
    <name type="scientific">Drouetiella hepatica Uher 2000/2452</name>
    <dbReference type="NCBI Taxonomy" id="904376"/>
    <lineage>
        <taxon>Bacteria</taxon>
        <taxon>Bacillati</taxon>
        <taxon>Cyanobacteriota</taxon>
        <taxon>Cyanophyceae</taxon>
        <taxon>Oculatellales</taxon>
        <taxon>Oculatellaceae</taxon>
        <taxon>Drouetiella</taxon>
    </lineage>
</organism>
<gene>
    <name evidence="5" type="ORF">KME15_27385</name>
</gene>
<dbReference type="SUPFAM" id="SSF46689">
    <property type="entry name" value="Homeodomain-like"/>
    <property type="match status" value="2"/>
</dbReference>
<dbReference type="SMART" id="SM00342">
    <property type="entry name" value="HTH_ARAC"/>
    <property type="match status" value="1"/>
</dbReference>
<keyword evidence="1" id="KW-0805">Transcription regulation</keyword>
<accession>A0A951UQG9</accession>
<dbReference type="PANTHER" id="PTHR46796:SF6">
    <property type="entry name" value="ARAC SUBFAMILY"/>
    <property type="match status" value="1"/>
</dbReference>
<dbReference type="InterPro" id="IPR018062">
    <property type="entry name" value="HTH_AraC-typ_CS"/>
</dbReference>
<dbReference type="PROSITE" id="PS00041">
    <property type="entry name" value="HTH_ARAC_FAMILY_1"/>
    <property type="match status" value="1"/>
</dbReference>
<name>A0A951UQG9_9CYAN</name>
<dbReference type="InterPro" id="IPR050204">
    <property type="entry name" value="AraC_XylS_family_regulators"/>
</dbReference>
<sequence length="298" mass="33646">MPRAKLITVNAAHDESILKVLPSLPVLSSQATSWNEIQLAHHQHLAAFETPEHCFPQHFITIHLNHAPVKKERILSGESRCDRFREGDICLTPATAPVSVRLHDACEVMGLYLDPALMTRLTADVAGVNGLDLVPQFKLNDPLIYQIGIALKTKLETNGVWDRFYAESMAMAISAQLIQHYSTRHLKVRNYANGLSQARLQQAIEYIREHLAQNPSITEIAEMVEMSPFYFSRLFKQSTGLTPHQYLLRCRIEQAKQLLKATNLSIATIATQVGFVDQSHLARYFKRQVGVPPNQFRA</sequence>
<dbReference type="Proteomes" id="UP000757435">
    <property type="component" value="Unassembled WGS sequence"/>
</dbReference>
<dbReference type="AlphaFoldDB" id="A0A951UQG9"/>
<dbReference type="InterPro" id="IPR009057">
    <property type="entry name" value="Homeodomain-like_sf"/>
</dbReference>
<dbReference type="GO" id="GO:0043565">
    <property type="term" value="F:sequence-specific DNA binding"/>
    <property type="evidence" value="ECO:0007669"/>
    <property type="project" value="InterPro"/>
</dbReference>
<reference evidence="5" key="2">
    <citation type="journal article" date="2022" name="Microbiol. Resour. Announc.">
        <title>Metagenome Sequencing to Explore Phylogenomics of Terrestrial Cyanobacteria.</title>
        <authorList>
            <person name="Ward R.D."/>
            <person name="Stajich J.E."/>
            <person name="Johansen J.R."/>
            <person name="Huntemann M."/>
            <person name="Clum A."/>
            <person name="Foster B."/>
            <person name="Foster B."/>
            <person name="Roux S."/>
            <person name="Palaniappan K."/>
            <person name="Varghese N."/>
            <person name="Mukherjee S."/>
            <person name="Reddy T.B.K."/>
            <person name="Daum C."/>
            <person name="Copeland A."/>
            <person name="Chen I.A."/>
            <person name="Ivanova N.N."/>
            <person name="Kyrpides N.C."/>
            <person name="Shapiro N."/>
            <person name="Eloe-Fadrosh E.A."/>
            <person name="Pietrasiak N."/>
        </authorList>
    </citation>
    <scope>NUCLEOTIDE SEQUENCE</scope>
    <source>
        <strain evidence="5">UHER 2000/2452</strain>
    </source>
</reference>
<dbReference type="InterPro" id="IPR018060">
    <property type="entry name" value="HTH_AraC"/>
</dbReference>
<keyword evidence="3" id="KW-0804">Transcription</keyword>
<dbReference type="Gene3D" id="1.10.10.60">
    <property type="entry name" value="Homeodomain-like"/>
    <property type="match status" value="2"/>
</dbReference>
<evidence type="ECO:0000313" key="6">
    <source>
        <dbReference type="Proteomes" id="UP000757435"/>
    </source>
</evidence>
<dbReference type="GO" id="GO:0003700">
    <property type="term" value="F:DNA-binding transcription factor activity"/>
    <property type="evidence" value="ECO:0007669"/>
    <property type="project" value="InterPro"/>
</dbReference>